<dbReference type="SUPFAM" id="SSF53335">
    <property type="entry name" value="S-adenosyl-L-methionine-dependent methyltransferases"/>
    <property type="match status" value="1"/>
</dbReference>
<comment type="caution">
    <text evidence="2">The sequence shown here is derived from an EMBL/GenBank/DDBJ whole genome shotgun (WGS) entry which is preliminary data.</text>
</comment>
<dbReference type="Pfam" id="PF08241">
    <property type="entry name" value="Methyltransf_11"/>
    <property type="match status" value="1"/>
</dbReference>
<gene>
    <name evidence="2" type="ORF">DSM107010_06820</name>
</gene>
<accession>A0AB37URW2</accession>
<sequence length="228" mass="25472">MEWTVGYWQISIGRVYPTTEQLTRMYNTAAPCWHRHLQWLGYSRAYAKLFQSLQYSGVIADLHDGSTVCDCGIGTADFSLALAKTVSPKLHVTGVDISPEMLAKANQLLVRSGVDCQVYQSDVNNLPFDDNTFDLVLSAHMLEHSPNPTRGLQEMVRVLRPKAPLVLTVTRPGLLGWCIQWHWGNGCISPKQLTHLMAEAGLSDIRCYPFTFGLSRWTSIAGVGFKRS</sequence>
<feature type="domain" description="Methyltransferase type 11" evidence="1">
    <location>
        <begin position="70"/>
        <end position="166"/>
    </location>
</feature>
<dbReference type="CDD" id="cd02440">
    <property type="entry name" value="AdoMet_MTases"/>
    <property type="match status" value="1"/>
</dbReference>
<evidence type="ECO:0000313" key="2">
    <source>
        <dbReference type="EMBL" id="RUT14199.1"/>
    </source>
</evidence>
<name>A0AB37URW2_9CYAN</name>
<dbReference type="EMBL" id="RSCK01000003">
    <property type="protein sequence ID" value="RUT14199.1"/>
    <property type="molecule type" value="Genomic_DNA"/>
</dbReference>
<dbReference type="PANTHER" id="PTHR43591">
    <property type="entry name" value="METHYLTRANSFERASE"/>
    <property type="match status" value="1"/>
</dbReference>
<dbReference type="Gene3D" id="3.40.50.150">
    <property type="entry name" value="Vaccinia Virus protein VP39"/>
    <property type="match status" value="1"/>
</dbReference>
<dbReference type="GO" id="GO:0008757">
    <property type="term" value="F:S-adenosylmethionine-dependent methyltransferase activity"/>
    <property type="evidence" value="ECO:0007669"/>
    <property type="project" value="InterPro"/>
</dbReference>
<evidence type="ECO:0000313" key="3">
    <source>
        <dbReference type="Proteomes" id="UP000282574"/>
    </source>
</evidence>
<dbReference type="InterPro" id="IPR013216">
    <property type="entry name" value="Methyltransf_11"/>
</dbReference>
<dbReference type="Proteomes" id="UP000282574">
    <property type="component" value="Unassembled WGS sequence"/>
</dbReference>
<proteinExistence type="predicted"/>
<keyword evidence="3" id="KW-1185">Reference proteome</keyword>
<dbReference type="AlphaFoldDB" id="A0AB37URW2"/>
<evidence type="ECO:0000259" key="1">
    <source>
        <dbReference type="Pfam" id="PF08241"/>
    </source>
</evidence>
<dbReference type="PANTHER" id="PTHR43591:SF24">
    <property type="entry name" value="2-METHOXY-6-POLYPRENYL-1,4-BENZOQUINOL METHYLASE, MITOCHONDRIAL"/>
    <property type="match status" value="1"/>
</dbReference>
<organism evidence="2 3">
    <name type="scientific">Chroococcidiopsis cubana SAG 39.79</name>
    <dbReference type="NCBI Taxonomy" id="388085"/>
    <lineage>
        <taxon>Bacteria</taxon>
        <taxon>Bacillati</taxon>
        <taxon>Cyanobacteriota</taxon>
        <taxon>Cyanophyceae</taxon>
        <taxon>Chroococcidiopsidales</taxon>
        <taxon>Chroococcidiopsidaceae</taxon>
        <taxon>Chroococcidiopsis</taxon>
    </lineage>
</organism>
<dbReference type="InterPro" id="IPR029063">
    <property type="entry name" value="SAM-dependent_MTases_sf"/>
</dbReference>
<dbReference type="RefSeq" id="WP_106165995.1">
    <property type="nucleotide sequence ID" value="NZ_JAVKZF010000005.1"/>
</dbReference>
<protein>
    <recommendedName>
        <fullName evidence="1">Methyltransferase type 11 domain-containing protein</fullName>
    </recommendedName>
</protein>
<reference evidence="2 3" key="1">
    <citation type="journal article" date="2019" name="Genome Biol. Evol.">
        <title>Day and night: Metabolic profiles and evolutionary relationships of six axenic non-marine cyanobacteria.</title>
        <authorList>
            <person name="Will S.E."/>
            <person name="Henke P."/>
            <person name="Boedeker C."/>
            <person name="Huang S."/>
            <person name="Brinkmann H."/>
            <person name="Rohde M."/>
            <person name="Jarek M."/>
            <person name="Friedl T."/>
            <person name="Seufert S."/>
            <person name="Schumacher M."/>
            <person name="Overmann J."/>
            <person name="Neumann-Schaal M."/>
            <person name="Petersen J."/>
        </authorList>
    </citation>
    <scope>NUCLEOTIDE SEQUENCE [LARGE SCALE GENOMIC DNA]</scope>
    <source>
        <strain evidence="2 3">SAG 39.79</strain>
    </source>
</reference>